<accession>A0A8K0D3S4</accession>
<protein>
    <submittedName>
        <fullName evidence="3">Uncharacterized protein</fullName>
    </submittedName>
</protein>
<evidence type="ECO:0000313" key="3">
    <source>
        <dbReference type="EMBL" id="KAF2898868.1"/>
    </source>
</evidence>
<name>A0A8K0D3S4_IGNLU</name>
<dbReference type="OrthoDB" id="194443at2759"/>
<organism evidence="3 4">
    <name type="scientific">Ignelater luminosus</name>
    <name type="common">Cucubano</name>
    <name type="synonym">Pyrophorus luminosus</name>
    <dbReference type="NCBI Taxonomy" id="2038154"/>
    <lineage>
        <taxon>Eukaryota</taxon>
        <taxon>Metazoa</taxon>
        <taxon>Ecdysozoa</taxon>
        <taxon>Arthropoda</taxon>
        <taxon>Hexapoda</taxon>
        <taxon>Insecta</taxon>
        <taxon>Pterygota</taxon>
        <taxon>Neoptera</taxon>
        <taxon>Endopterygota</taxon>
        <taxon>Coleoptera</taxon>
        <taxon>Polyphaga</taxon>
        <taxon>Elateriformia</taxon>
        <taxon>Elateroidea</taxon>
        <taxon>Elateridae</taxon>
        <taxon>Agrypninae</taxon>
        <taxon>Pyrophorini</taxon>
        <taxon>Ignelater</taxon>
    </lineage>
</organism>
<dbReference type="AlphaFoldDB" id="A0A8K0D3S4"/>
<keyword evidence="2" id="KW-0812">Transmembrane</keyword>
<feature type="compositionally biased region" description="Low complexity" evidence="1">
    <location>
        <begin position="346"/>
        <end position="374"/>
    </location>
</feature>
<keyword evidence="2" id="KW-1133">Transmembrane helix</keyword>
<gene>
    <name evidence="3" type="ORF">ILUMI_07296</name>
</gene>
<evidence type="ECO:0000256" key="1">
    <source>
        <dbReference type="SAM" id="MobiDB-lite"/>
    </source>
</evidence>
<feature type="compositionally biased region" description="Basic residues" evidence="1">
    <location>
        <begin position="459"/>
        <end position="475"/>
    </location>
</feature>
<dbReference type="Proteomes" id="UP000801492">
    <property type="component" value="Unassembled WGS sequence"/>
</dbReference>
<keyword evidence="2" id="KW-0472">Membrane</keyword>
<feature type="region of interest" description="Disordered" evidence="1">
    <location>
        <begin position="437"/>
        <end position="488"/>
    </location>
</feature>
<sequence>MLQTDPLWYNLQKCPYAIECFDFSTAVNVFIVFVQILLITFLLRKIMCELQWSALAEFRLHNSDFPEEIYCLCSRVFACFTPDQNTINLGLSASEEDNLNQEQTQSSENLYDDAHESSDTIKYCTKGEPVSCYCSASHTDNISTDEHDSLRDSHGSHRQVASKSLQLSDSGADLTEDISYTNSAWKKYWALNGERLIWKSWIAKYSAYINPEYLETIQAYSEDLSNKENSDANLKYSFNAVNPQDCCDCSTSLDQGISLLQVTETPEQKINEVIERNRMLIRNLSYSDSYDKLNREIEGWNPLSPVSNDCETEAERLLSSRCASRTGSSARTVDSMTNVTHLTVSSLDLSESSKNSDSFSSVSSIQSSITSTSSEEADETADYEQQWNILWTKHYEQEYLEHYKKFILENSAKQVENMMEFSENFYCDTNEYQVENATPNEPQEEINQSSIEEELPLARKTKKRNTKKQRRKQRKSMNPVKHLLESSNETELVKLDMNVNLPTDSESINDEIVIHKENEECKHKPVVDVPASFPEDEVDENRRCDCFADVEKSIDLPHCSNPTVEMEVQSDTVVEQQSEHTADVEYVDSLENEDAMIALGIPLRFGHRSRTKLSSSRKRSFSNDSDQSSSKRIKAAFNLLGIEIHEGQAKKFKGSVEYKMKNIKSQNRGIYFHYSNDKYSQAIQPKHIHFDDDGEVIPEAVQSKHIHFDDDGEVIPESIESQAENDKVLIMIFFSYVLIFLFICI</sequence>
<feature type="transmembrane region" description="Helical" evidence="2">
    <location>
        <begin position="21"/>
        <end position="43"/>
    </location>
</feature>
<keyword evidence="4" id="KW-1185">Reference proteome</keyword>
<evidence type="ECO:0000313" key="4">
    <source>
        <dbReference type="Proteomes" id="UP000801492"/>
    </source>
</evidence>
<reference evidence="3" key="1">
    <citation type="submission" date="2019-08" db="EMBL/GenBank/DDBJ databases">
        <title>The genome of the North American firefly Photinus pyralis.</title>
        <authorList>
            <consortium name="Photinus pyralis genome working group"/>
            <person name="Fallon T.R."/>
            <person name="Sander Lower S.E."/>
            <person name="Weng J.-K."/>
        </authorList>
    </citation>
    <scope>NUCLEOTIDE SEQUENCE</scope>
    <source>
        <strain evidence="3">TRF0915ILg1</strain>
        <tissue evidence="3">Whole body</tissue>
    </source>
</reference>
<feature type="region of interest" description="Disordered" evidence="1">
    <location>
        <begin position="346"/>
        <end position="379"/>
    </location>
</feature>
<comment type="caution">
    <text evidence="3">The sequence shown here is derived from an EMBL/GenBank/DDBJ whole genome shotgun (WGS) entry which is preliminary data.</text>
</comment>
<proteinExistence type="predicted"/>
<evidence type="ECO:0000256" key="2">
    <source>
        <dbReference type="SAM" id="Phobius"/>
    </source>
</evidence>
<dbReference type="EMBL" id="VTPC01003217">
    <property type="protein sequence ID" value="KAF2898868.1"/>
    <property type="molecule type" value="Genomic_DNA"/>
</dbReference>